<evidence type="ECO:0008006" key="15">
    <source>
        <dbReference type="Google" id="ProtNLM"/>
    </source>
</evidence>
<dbReference type="OrthoDB" id="428854at2759"/>
<evidence type="ECO:0000256" key="3">
    <source>
        <dbReference type="ARBA" id="ARBA00022679"/>
    </source>
</evidence>
<keyword evidence="9" id="KW-0012">Acyltransferase</keyword>
<evidence type="ECO:0000256" key="5">
    <source>
        <dbReference type="ARBA" id="ARBA00022771"/>
    </source>
</evidence>
<reference evidence="13 14" key="1">
    <citation type="submission" date="2019-08" db="EMBL/GenBank/DDBJ databases">
        <title>The genome of the soybean aphid Biotype 1, its phylome, world population structure and adaptation to the North American continent.</title>
        <authorList>
            <person name="Giordano R."/>
            <person name="Donthu R.K."/>
            <person name="Hernandez A.G."/>
            <person name="Wright C.L."/>
            <person name="Zimin A.V."/>
        </authorList>
    </citation>
    <scope>NUCLEOTIDE SEQUENCE [LARGE SCALE GENOMIC DNA]</scope>
    <source>
        <tissue evidence="13">Whole aphids</tissue>
    </source>
</reference>
<dbReference type="GO" id="GO:0061733">
    <property type="term" value="F:protein-lysine-acetyltransferase activity"/>
    <property type="evidence" value="ECO:0007669"/>
    <property type="project" value="TreeGrafter"/>
</dbReference>
<dbReference type="AlphaFoldDB" id="A0A6G0TPL4"/>
<dbReference type="PANTHER" id="PTHR45884:SF2">
    <property type="entry name" value="N-ACETYLTRANSFERASE ECO"/>
    <property type="match status" value="1"/>
</dbReference>
<keyword evidence="4" id="KW-0479">Metal-binding</keyword>
<feature type="domain" description="N-acetyltransferase ESCO acetyl-transferase" evidence="12">
    <location>
        <begin position="635"/>
        <end position="703"/>
    </location>
</feature>
<dbReference type="PANTHER" id="PTHR45884">
    <property type="entry name" value="N-ACETYLTRANSFERASE ECO"/>
    <property type="match status" value="1"/>
</dbReference>
<dbReference type="GO" id="GO:0000785">
    <property type="term" value="C:chromatin"/>
    <property type="evidence" value="ECO:0007669"/>
    <property type="project" value="TreeGrafter"/>
</dbReference>
<gene>
    <name evidence="13" type="ORF">AGLY_007551</name>
</gene>
<comment type="subcellular location">
    <subcellularLocation>
        <location evidence="1">Nucleus</location>
    </subcellularLocation>
</comment>
<evidence type="ECO:0000256" key="8">
    <source>
        <dbReference type="ARBA" id="ARBA00023306"/>
    </source>
</evidence>
<dbReference type="Pfam" id="PF13878">
    <property type="entry name" value="zf-C2H2_3"/>
    <property type="match status" value="1"/>
</dbReference>
<keyword evidence="5" id="KW-0863">Zinc-finger</keyword>
<evidence type="ECO:0000256" key="10">
    <source>
        <dbReference type="SAM" id="MobiDB-lite"/>
    </source>
</evidence>
<feature type="region of interest" description="Disordered" evidence="10">
    <location>
        <begin position="220"/>
        <end position="246"/>
    </location>
</feature>
<protein>
    <recommendedName>
        <fullName evidence="15">N-acetyltransferase domain-containing protein</fullName>
    </recommendedName>
</protein>
<evidence type="ECO:0000256" key="6">
    <source>
        <dbReference type="ARBA" id="ARBA00022833"/>
    </source>
</evidence>
<dbReference type="GO" id="GO:0007064">
    <property type="term" value="P:mitotic sister chromatid cohesion"/>
    <property type="evidence" value="ECO:0007669"/>
    <property type="project" value="TreeGrafter"/>
</dbReference>
<evidence type="ECO:0000256" key="9">
    <source>
        <dbReference type="ARBA" id="ARBA00023315"/>
    </source>
</evidence>
<dbReference type="GO" id="GO:0008270">
    <property type="term" value="F:zinc ion binding"/>
    <property type="evidence" value="ECO:0007669"/>
    <property type="project" value="UniProtKB-KW"/>
</dbReference>
<evidence type="ECO:0000256" key="1">
    <source>
        <dbReference type="ARBA" id="ARBA00004123"/>
    </source>
</evidence>
<evidence type="ECO:0000256" key="4">
    <source>
        <dbReference type="ARBA" id="ARBA00022723"/>
    </source>
</evidence>
<dbReference type="InterPro" id="IPR028005">
    <property type="entry name" value="AcTrfase_ESCO_Znf_dom"/>
</dbReference>
<dbReference type="EMBL" id="VYZN01000025">
    <property type="protein sequence ID" value="KAE9535650.1"/>
    <property type="molecule type" value="Genomic_DNA"/>
</dbReference>
<evidence type="ECO:0000256" key="2">
    <source>
        <dbReference type="ARBA" id="ARBA00005816"/>
    </source>
</evidence>
<name>A0A6G0TPL4_APHGL</name>
<comment type="caution">
    <text evidence="13">The sequence shown here is derived from an EMBL/GenBank/DDBJ whole genome shotgun (WGS) entry which is preliminary data.</text>
</comment>
<keyword evidence="3" id="KW-0808">Transferase</keyword>
<evidence type="ECO:0000313" key="14">
    <source>
        <dbReference type="Proteomes" id="UP000475862"/>
    </source>
</evidence>
<keyword evidence="6" id="KW-0862">Zinc</keyword>
<feature type="compositionally biased region" description="Basic residues" evidence="10">
    <location>
        <begin position="227"/>
        <end position="238"/>
    </location>
</feature>
<accession>A0A6G0TPL4</accession>
<evidence type="ECO:0000256" key="7">
    <source>
        <dbReference type="ARBA" id="ARBA00023242"/>
    </source>
</evidence>
<comment type="similarity">
    <text evidence="2">Belongs to the acetyltransferase family. ECO subfamily.</text>
</comment>
<proteinExistence type="inferred from homology"/>
<dbReference type="Pfam" id="PF13880">
    <property type="entry name" value="Acetyltransf_13"/>
    <property type="match status" value="1"/>
</dbReference>
<dbReference type="Proteomes" id="UP000475862">
    <property type="component" value="Unassembled WGS sequence"/>
</dbReference>
<dbReference type="GO" id="GO:0005634">
    <property type="term" value="C:nucleus"/>
    <property type="evidence" value="ECO:0007669"/>
    <property type="project" value="UniProtKB-SubCell"/>
</dbReference>
<sequence length="706" mass="80610">MLFVKMFTYTNPRNSLKLHKIKSSPFSTYQKRKLFSEDNVDKNISQSDVYDPDQISPEKSFNTNLTELSPTLSEKFESLISNSKHEHLCSSSITTDKPSNFQQIEHNTTTPLNSKIIKGDKNLPNKIFNLNTIKNNKAEYEVKASCSYDYKTISPKDVGNERVTRSHYNPKVKIKLFKDNKSTSKKRPRSTSPVIKTKINLFPDGISPFKKKPVDMGSCKKEEVTKSTKKNVVKKTKTPKQSSSKKNVWTEYMNQNKPKRILMEQHNNRKFFKSKVIHNDILNKKKDNGFNSKVINWNNENSISSTVEVKESNLKDPEIFNDEISENGQYINKSIEFDDSHSTTIQSLLPTPTLKRKYKNSTFLNKGVQNHSSILRPVLSRNDVDDDCDGEKCISAFSSPAAYLKDVSSTDFDVTVINESVNTSIDFNDTVTDEIANTSTNTTNTSVIVNESPRTNLFPIFINGTPSSSHIILPSEKTSTVKKLRRIIDNTQYQIYAGQKKFGGVLCKECGIFYSRGEPEDEAEHDKYHKAKDIFKYKTIKNEKVIFKDFDERIVVISGSDTKVLCSKALEVMSYVDKELGCSVQHSVLPTTKKVYLYIKKKQVIGCLVIDLISQAYHNVDTESEDMVVVSEDSYPVKVGVNSIWIKWDCRRTGIATKLLDYFRKNYAFGHILTLDEIAFTVPTRAGKQFIKKYTKKNDFLVYTGW</sequence>
<dbReference type="InterPro" id="IPR028009">
    <property type="entry name" value="ESCO_Acetyltransf_dom"/>
</dbReference>
<keyword evidence="14" id="KW-1185">Reference proteome</keyword>
<organism evidence="13 14">
    <name type="scientific">Aphis glycines</name>
    <name type="common">Soybean aphid</name>
    <dbReference type="NCBI Taxonomy" id="307491"/>
    <lineage>
        <taxon>Eukaryota</taxon>
        <taxon>Metazoa</taxon>
        <taxon>Ecdysozoa</taxon>
        <taxon>Arthropoda</taxon>
        <taxon>Hexapoda</taxon>
        <taxon>Insecta</taxon>
        <taxon>Pterygota</taxon>
        <taxon>Neoptera</taxon>
        <taxon>Paraneoptera</taxon>
        <taxon>Hemiptera</taxon>
        <taxon>Sternorrhyncha</taxon>
        <taxon>Aphidomorpha</taxon>
        <taxon>Aphidoidea</taxon>
        <taxon>Aphididae</taxon>
        <taxon>Aphidini</taxon>
        <taxon>Aphis</taxon>
        <taxon>Aphis</taxon>
    </lineage>
</organism>
<evidence type="ECO:0000259" key="12">
    <source>
        <dbReference type="Pfam" id="PF13880"/>
    </source>
</evidence>
<evidence type="ECO:0000313" key="13">
    <source>
        <dbReference type="EMBL" id="KAE9535650.1"/>
    </source>
</evidence>
<feature type="domain" description="N-acetyltransferase ESCO zinc-finger" evidence="11">
    <location>
        <begin position="492"/>
        <end position="531"/>
    </location>
</feature>
<keyword evidence="7" id="KW-0539">Nucleus</keyword>
<keyword evidence="8" id="KW-0131">Cell cycle</keyword>
<evidence type="ECO:0000259" key="11">
    <source>
        <dbReference type="Pfam" id="PF13878"/>
    </source>
</evidence>